<name>A0A927R6G4_9ACTN</name>
<sequence length="141" mass="14405">MNPATPDPPSEPDRTGLNPYDVEAGQQSAPPVGGPPPAWAPGYPGYPGYQVRRPTNSMAIAAMITGIVSLFSCQLIGVVAVYLAKRARDEIQASGEEGAGFATAGLVLGWVAVGLAALTILALIAYFGLIGLVFATSSSTS</sequence>
<keyword evidence="2" id="KW-0472">Membrane</keyword>
<gene>
    <name evidence="4" type="ORF">H4W31_002479</name>
</gene>
<keyword evidence="2" id="KW-0812">Transmembrane</keyword>
<evidence type="ECO:0000256" key="1">
    <source>
        <dbReference type="SAM" id="MobiDB-lite"/>
    </source>
</evidence>
<organism evidence="4 5">
    <name type="scientific">Plantactinospora soyae</name>
    <dbReference type="NCBI Taxonomy" id="1544732"/>
    <lineage>
        <taxon>Bacteria</taxon>
        <taxon>Bacillati</taxon>
        <taxon>Actinomycetota</taxon>
        <taxon>Actinomycetes</taxon>
        <taxon>Micromonosporales</taxon>
        <taxon>Micromonosporaceae</taxon>
        <taxon>Plantactinospora</taxon>
    </lineage>
</organism>
<feature type="region of interest" description="Disordered" evidence="1">
    <location>
        <begin position="1"/>
        <end position="37"/>
    </location>
</feature>
<feature type="transmembrane region" description="Helical" evidence="2">
    <location>
        <begin position="105"/>
        <end position="135"/>
    </location>
</feature>
<dbReference type="InterPro" id="IPR025241">
    <property type="entry name" value="DUF4190"/>
</dbReference>
<accession>A0A927R6G4</accession>
<evidence type="ECO:0000313" key="4">
    <source>
        <dbReference type="EMBL" id="MBE1486841.1"/>
    </source>
</evidence>
<dbReference type="RefSeq" id="WP_192766792.1">
    <property type="nucleotide sequence ID" value="NZ_JADBEB010000001.1"/>
</dbReference>
<dbReference type="Proteomes" id="UP000649753">
    <property type="component" value="Unassembled WGS sequence"/>
</dbReference>
<keyword evidence="2" id="KW-1133">Transmembrane helix</keyword>
<dbReference type="EMBL" id="JADBEB010000001">
    <property type="protein sequence ID" value="MBE1486841.1"/>
    <property type="molecule type" value="Genomic_DNA"/>
</dbReference>
<comment type="caution">
    <text evidence="4">The sequence shown here is derived from an EMBL/GenBank/DDBJ whole genome shotgun (WGS) entry which is preliminary data.</text>
</comment>
<feature type="transmembrane region" description="Helical" evidence="2">
    <location>
        <begin position="58"/>
        <end position="84"/>
    </location>
</feature>
<evidence type="ECO:0000256" key="2">
    <source>
        <dbReference type="SAM" id="Phobius"/>
    </source>
</evidence>
<dbReference type="Pfam" id="PF13828">
    <property type="entry name" value="DUF4190"/>
    <property type="match status" value="1"/>
</dbReference>
<reference evidence="4" key="1">
    <citation type="submission" date="2020-10" db="EMBL/GenBank/DDBJ databases">
        <title>Sequencing the genomes of 1000 actinobacteria strains.</title>
        <authorList>
            <person name="Klenk H.-P."/>
        </authorList>
    </citation>
    <scope>NUCLEOTIDE SEQUENCE</scope>
    <source>
        <strain evidence="4">DSM 46832</strain>
    </source>
</reference>
<evidence type="ECO:0000313" key="5">
    <source>
        <dbReference type="Proteomes" id="UP000649753"/>
    </source>
</evidence>
<dbReference type="AlphaFoldDB" id="A0A927R6G4"/>
<feature type="domain" description="DUF4190" evidence="3">
    <location>
        <begin position="58"/>
        <end position="118"/>
    </location>
</feature>
<protein>
    <recommendedName>
        <fullName evidence="3">DUF4190 domain-containing protein</fullName>
    </recommendedName>
</protein>
<proteinExistence type="predicted"/>
<keyword evidence="5" id="KW-1185">Reference proteome</keyword>
<evidence type="ECO:0000259" key="3">
    <source>
        <dbReference type="Pfam" id="PF13828"/>
    </source>
</evidence>